<dbReference type="Pfam" id="PF07969">
    <property type="entry name" value="Amidohydro_3"/>
    <property type="match status" value="1"/>
</dbReference>
<sequence>MKIRNVLFGLITVALSAASGFLTTTDAQIAVQGETVYTVSGEAIQNGIVLINNGVIEEVGSEDEVDIPSDYERHEAAVVTPGLIDARTVVGLAGYYNQDHDQDQLETSNAVQPELRAIDAFNAREFLVNYLMEEGITTIHTGHAPGAVISGQTMIAKTSGETVEESLVDSTTTIAVTFGPSIDNNYDSPGTRAKAVAVLRQNLIEAREYADKRAAGKDQSRNLKMEALADLLDGKIRALVSAHRAHDIMTALRIQREFDFPMILEGASEAYVVLDEIKEADIPVVIHPLMTRPSGERKNVDMETPAKMKEAGIPFAFQSGYESYVPKTRVARFEAAIAAANELGFESALHALTLGAAEILGIDDRVGSIEEGKDADIVLYDGDPFEYVTHIEGVIINGEIVYDGE</sequence>
<dbReference type="InterPro" id="IPR013108">
    <property type="entry name" value="Amidohydro_3"/>
</dbReference>
<keyword evidence="1" id="KW-0732">Signal</keyword>
<comment type="caution">
    <text evidence="3">The sequence shown here is derived from an EMBL/GenBank/DDBJ whole genome shotgun (WGS) entry which is preliminary data.</text>
</comment>
<dbReference type="Gene3D" id="3.20.20.140">
    <property type="entry name" value="Metal-dependent hydrolases"/>
    <property type="match status" value="1"/>
</dbReference>
<evidence type="ECO:0000313" key="3">
    <source>
        <dbReference type="EMBL" id="MCG2587044.1"/>
    </source>
</evidence>
<dbReference type="PANTHER" id="PTHR43135">
    <property type="entry name" value="ALPHA-D-RIBOSE 1-METHYLPHOSPHONATE 5-TRIPHOSPHATE DIPHOSPHATASE"/>
    <property type="match status" value="1"/>
</dbReference>
<gene>
    <name evidence="3" type="ORF">L6773_00600</name>
</gene>
<protein>
    <submittedName>
        <fullName evidence="3">Amidohydrolase family protein</fullName>
    </submittedName>
</protein>
<organism evidence="3 4">
    <name type="scientific">Rhodohalobacter sulfatireducens</name>
    <dbReference type="NCBI Taxonomy" id="2911366"/>
    <lineage>
        <taxon>Bacteria</taxon>
        <taxon>Pseudomonadati</taxon>
        <taxon>Balneolota</taxon>
        <taxon>Balneolia</taxon>
        <taxon>Balneolales</taxon>
        <taxon>Balneolaceae</taxon>
        <taxon>Rhodohalobacter</taxon>
    </lineage>
</organism>
<feature type="chain" id="PRO_5045877237" evidence="1">
    <location>
        <begin position="18"/>
        <end position="405"/>
    </location>
</feature>
<reference evidence="3" key="2">
    <citation type="submission" date="2024-05" db="EMBL/GenBank/DDBJ databases">
        <title>Rhodohalobacter halophilus gen. nov., sp. nov., a moderately halophilic member of the family Balneolaceae.</title>
        <authorList>
            <person name="Xia J."/>
        </authorList>
    </citation>
    <scope>NUCLEOTIDE SEQUENCE</scope>
    <source>
        <strain evidence="3">WB101</strain>
    </source>
</reference>
<evidence type="ECO:0000313" key="4">
    <source>
        <dbReference type="Proteomes" id="UP001165366"/>
    </source>
</evidence>
<dbReference type="InterPro" id="IPR011059">
    <property type="entry name" value="Metal-dep_hydrolase_composite"/>
</dbReference>
<accession>A0ABS9K855</accession>
<evidence type="ECO:0000256" key="1">
    <source>
        <dbReference type="SAM" id="SignalP"/>
    </source>
</evidence>
<dbReference type="Proteomes" id="UP001165366">
    <property type="component" value="Unassembled WGS sequence"/>
</dbReference>
<evidence type="ECO:0000259" key="2">
    <source>
        <dbReference type="Pfam" id="PF07969"/>
    </source>
</evidence>
<dbReference type="RefSeq" id="WP_237851891.1">
    <property type="nucleotide sequence ID" value="NZ_JAKLWS010000001.1"/>
</dbReference>
<dbReference type="InterPro" id="IPR032466">
    <property type="entry name" value="Metal_Hydrolase"/>
</dbReference>
<dbReference type="InterPro" id="IPR051781">
    <property type="entry name" value="Metallo-dep_Hydrolase"/>
</dbReference>
<dbReference type="EMBL" id="JAKLWS010000001">
    <property type="protein sequence ID" value="MCG2587044.1"/>
    <property type="molecule type" value="Genomic_DNA"/>
</dbReference>
<dbReference type="SUPFAM" id="SSF51338">
    <property type="entry name" value="Composite domain of metallo-dependent hydrolases"/>
    <property type="match status" value="1"/>
</dbReference>
<proteinExistence type="predicted"/>
<name>A0ABS9K855_9BACT</name>
<reference evidence="3" key="1">
    <citation type="submission" date="2022-01" db="EMBL/GenBank/DDBJ databases">
        <authorList>
            <person name="Wang Y."/>
        </authorList>
    </citation>
    <scope>NUCLEOTIDE SEQUENCE</scope>
    <source>
        <strain evidence="3">WB101</strain>
    </source>
</reference>
<dbReference type="PANTHER" id="PTHR43135:SF3">
    <property type="entry name" value="ALPHA-D-RIBOSE 1-METHYLPHOSPHONATE 5-TRIPHOSPHATE DIPHOSPHATASE"/>
    <property type="match status" value="1"/>
</dbReference>
<dbReference type="SUPFAM" id="SSF51556">
    <property type="entry name" value="Metallo-dependent hydrolases"/>
    <property type="match status" value="1"/>
</dbReference>
<keyword evidence="4" id="KW-1185">Reference proteome</keyword>
<feature type="domain" description="Amidohydrolase 3" evidence="2">
    <location>
        <begin position="339"/>
        <end position="402"/>
    </location>
</feature>
<feature type="signal peptide" evidence="1">
    <location>
        <begin position="1"/>
        <end position="17"/>
    </location>
</feature>